<feature type="transmembrane region" description="Helical" evidence="1">
    <location>
        <begin position="27"/>
        <end position="50"/>
    </location>
</feature>
<evidence type="ECO:0000313" key="3">
    <source>
        <dbReference type="Proteomes" id="UP001164929"/>
    </source>
</evidence>
<evidence type="ECO:0000313" key="2">
    <source>
        <dbReference type="EMBL" id="KAJ6996248.1"/>
    </source>
</evidence>
<evidence type="ECO:0000256" key="1">
    <source>
        <dbReference type="SAM" id="Phobius"/>
    </source>
</evidence>
<dbReference type="Proteomes" id="UP001164929">
    <property type="component" value="Chromosome 5"/>
</dbReference>
<protein>
    <submittedName>
        <fullName evidence="2">Uncharacterized protein</fullName>
    </submittedName>
</protein>
<name>A0AAD6QTA6_9ROSI</name>
<keyword evidence="3" id="KW-1185">Reference proteome</keyword>
<keyword evidence="1" id="KW-0472">Membrane</keyword>
<sequence length="77" mass="9133">MYSTSRRLALASQHARTYSGFPRIGTFVMFLISKLLLTMPNFVVRWIYLFSRQLLQYLQKNLSPLTLLFFNTDFAYN</sequence>
<accession>A0AAD6QTA6</accession>
<dbReference type="AlphaFoldDB" id="A0AAD6QTA6"/>
<organism evidence="2 3">
    <name type="scientific">Populus alba x Populus x berolinensis</name>
    <dbReference type="NCBI Taxonomy" id="444605"/>
    <lineage>
        <taxon>Eukaryota</taxon>
        <taxon>Viridiplantae</taxon>
        <taxon>Streptophyta</taxon>
        <taxon>Embryophyta</taxon>
        <taxon>Tracheophyta</taxon>
        <taxon>Spermatophyta</taxon>
        <taxon>Magnoliopsida</taxon>
        <taxon>eudicotyledons</taxon>
        <taxon>Gunneridae</taxon>
        <taxon>Pentapetalae</taxon>
        <taxon>rosids</taxon>
        <taxon>fabids</taxon>
        <taxon>Malpighiales</taxon>
        <taxon>Salicaceae</taxon>
        <taxon>Saliceae</taxon>
        <taxon>Populus</taxon>
    </lineage>
</organism>
<keyword evidence="1" id="KW-1133">Transmembrane helix</keyword>
<gene>
    <name evidence="2" type="ORF">NC653_012989</name>
</gene>
<keyword evidence="1" id="KW-0812">Transmembrane</keyword>
<proteinExistence type="predicted"/>
<dbReference type="EMBL" id="JAQIZT010000005">
    <property type="protein sequence ID" value="KAJ6996248.1"/>
    <property type="molecule type" value="Genomic_DNA"/>
</dbReference>
<reference evidence="2" key="1">
    <citation type="journal article" date="2023" name="Mol. Ecol. Resour.">
        <title>Chromosome-level genome assembly of a triploid poplar Populus alba 'Berolinensis'.</title>
        <authorList>
            <person name="Chen S."/>
            <person name="Yu Y."/>
            <person name="Wang X."/>
            <person name="Wang S."/>
            <person name="Zhang T."/>
            <person name="Zhou Y."/>
            <person name="He R."/>
            <person name="Meng N."/>
            <person name="Wang Y."/>
            <person name="Liu W."/>
            <person name="Liu Z."/>
            <person name="Liu J."/>
            <person name="Guo Q."/>
            <person name="Huang H."/>
            <person name="Sederoff R.R."/>
            <person name="Wang G."/>
            <person name="Qu G."/>
            <person name="Chen S."/>
        </authorList>
    </citation>
    <scope>NUCLEOTIDE SEQUENCE</scope>
    <source>
        <strain evidence="2">SC-2020</strain>
    </source>
</reference>
<comment type="caution">
    <text evidence="2">The sequence shown here is derived from an EMBL/GenBank/DDBJ whole genome shotgun (WGS) entry which is preliminary data.</text>
</comment>